<evidence type="ECO:0000313" key="1">
    <source>
        <dbReference type="EMBL" id="SLM65204.1"/>
    </source>
</evidence>
<protein>
    <submittedName>
        <fullName evidence="1">Uncharacterized protein</fullName>
    </submittedName>
</protein>
<gene>
    <name evidence="1" type="ORF">DAQ1742_04459</name>
</gene>
<evidence type="ECO:0000313" key="2">
    <source>
        <dbReference type="Proteomes" id="UP000294820"/>
    </source>
</evidence>
<name>A0A375AGI2_9GAMM</name>
<dbReference type="EMBL" id="LT615367">
    <property type="protein sequence ID" value="SLM65204.1"/>
    <property type="molecule type" value="Genomic_DNA"/>
</dbReference>
<dbReference type="KEGG" id="daq:DAQ1742_04459"/>
<sequence length="48" mass="5436">MQFLGVIIVSGDIESEDYFHSRVAKNSISALPDGCFLLFFVNDNKREI</sequence>
<proteinExistence type="predicted"/>
<organism evidence="1 2">
    <name type="scientific">Dickeya aquatica</name>
    <dbReference type="NCBI Taxonomy" id="1401087"/>
    <lineage>
        <taxon>Bacteria</taxon>
        <taxon>Pseudomonadati</taxon>
        <taxon>Pseudomonadota</taxon>
        <taxon>Gammaproteobacteria</taxon>
        <taxon>Enterobacterales</taxon>
        <taxon>Pectobacteriaceae</taxon>
        <taxon>Dickeya</taxon>
    </lineage>
</organism>
<dbReference type="Proteomes" id="UP000294820">
    <property type="component" value="Chromosome 1"/>
</dbReference>
<accession>A0A375AGI2</accession>
<dbReference type="AlphaFoldDB" id="A0A375AGI2"/>
<reference evidence="1 2" key="1">
    <citation type="submission" date="2016-09" db="EMBL/GenBank/DDBJ databases">
        <authorList>
            <person name="Reverchon S."/>
            <person name="Nasser W."/>
            <person name="Leonard S."/>
            <person name="Brochier C."/>
            <person name="Duprey A."/>
        </authorList>
    </citation>
    <scope>NUCLEOTIDE SEQUENCE [LARGE SCALE GENOMIC DNA]</scope>
    <source>
        <strain evidence="1 2">174/2</strain>
    </source>
</reference>
<keyword evidence="2" id="KW-1185">Reference proteome</keyword>